<comment type="caution">
    <text evidence="15">The sequence shown here is derived from an EMBL/GenBank/DDBJ whole genome shotgun (WGS) entry which is preliminary data.</text>
</comment>
<dbReference type="PROSITE" id="PS51198">
    <property type="entry name" value="UVRD_HELICASE_ATP_BIND"/>
    <property type="match status" value="1"/>
</dbReference>
<feature type="region of interest" description="Disordered" evidence="12">
    <location>
        <begin position="710"/>
        <end position="750"/>
    </location>
</feature>
<dbReference type="CDD" id="cd18807">
    <property type="entry name" value="SF1_C_UvrD"/>
    <property type="match status" value="1"/>
</dbReference>
<dbReference type="CDD" id="cd17932">
    <property type="entry name" value="DEXQc_UvrD"/>
    <property type="match status" value="1"/>
</dbReference>
<evidence type="ECO:0000256" key="3">
    <source>
        <dbReference type="ARBA" id="ARBA00022801"/>
    </source>
</evidence>
<evidence type="ECO:0000256" key="4">
    <source>
        <dbReference type="ARBA" id="ARBA00022806"/>
    </source>
</evidence>
<dbReference type="EC" id="5.6.2.4" evidence="9"/>
<dbReference type="RefSeq" id="XP_069197590.1">
    <property type="nucleotide sequence ID" value="XM_069346375.1"/>
</dbReference>
<evidence type="ECO:0000256" key="2">
    <source>
        <dbReference type="ARBA" id="ARBA00022741"/>
    </source>
</evidence>
<evidence type="ECO:0000256" key="9">
    <source>
        <dbReference type="ARBA" id="ARBA00034808"/>
    </source>
</evidence>
<dbReference type="InterPro" id="IPR014016">
    <property type="entry name" value="UvrD-like_ATP-bd"/>
</dbReference>
<dbReference type="Gene3D" id="3.40.50.300">
    <property type="entry name" value="P-loop containing nucleotide triphosphate hydrolases"/>
    <property type="match status" value="2"/>
</dbReference>
<comment type="catalytic activity">
    <reaction evidence="8">
        <text>Couples ATP hydrolysis with the unwinding of duplex DNA by translocating in the 3'-5' direction.</text>
        <dbReference type="EC" id="5.6.2.4"/>
    </reaction>
</comment>
<dbReference type="Pfam" id="PF13361">
    <property type="entry name" value="UvrD_C"/>
    <property type="match status" value="1"/>
</dbReference>
<keyword evidence="6" id="KW-0238">DNA-binding</keyword>
<keyword evidence="2 11" id="KW-0547">Nucleotide-binding</keyword>
<feature type="domain" description="UvrD-like helicase C-terminal" evidence="14">
    <location>
        <begin position="282"/>
        <end position="599"/>
    </location>
</feature>
<evidence type="ECO:0000259" key="14">
    <source>
        <dbReference type="PROSITE" id="PS51217"/>
    </source>
</evidence>
<keyword evidence="7" id="KW-0413">Isomerase</keyword>
<dbReference type="Proteomes" id="UP001562354">
    <property type="component" value="Unassembled WGS sequence"/>
</dbReference>
<dbReference type="InterPro" id="IPR013986">
    <property type="entry name" value="DExx_box_DNA_helicase_dom_sf"/>
</dbReference>
<evidence type="ECO:0000256" key="6">
    <source>
        <dbReference type="ARBA" id="ARBA00023125"/>
    </source>
</evidence>
<feature type="domain" description="UvrD-like helicase ATP-binding" evidence="13">
    <location>
        <begin position="6"/>
        <end position="281"/>
    </location>
</feature>
<feature type="region of interest" description="Disordered" evidence="12">
    <location>
        <begin position="987"/>
        <end position="1006"/>
    </location>
</feature>
<gene>
    <name evidence="15" type="ORF">AAFC00_006423</name>
</gene>
<accession>A0ABR3P5B7</accession>
<dbReference type="PANTHER" id="PTHR11070:SF2">
    <property type="entry name" value="ATP-DEPENDENT DNA HELICASE SRS2"/>
    <property type="match status" value="1"/>
</dbReference>
<reference evidence="15 16" key="1">
    <citation type="submission" date="2024-07" db="EMBL/GenBank/DDBJ databases">
        <title>Draft sequence of the Neodothiora populina.</title>
        <authorList>
            <person name="Drown D.D."/>
            <person name="Schuette U.S."/>
            <person name="Buechlein A.B."/>
            <person name="Rusch D.R."/>
            <person name="Winton L.W."/>
            <person name="Adams G.A."/>
        </authorList>
    </citation>
    <scope>NUCLEOTIDE SEQUENCE [LARGE SCALE GENOMIC DNA]</scope>
    <source>
        <strain evidence="15 16">CPC 39397</strain>
    </source>
</reference>
<dbReference type="GeneID" id="95980122"/>
<dbReference type="PANTHER" id="PTHR11070">
    <property type="entry name" value="UVRD / RECB / PCRA DNA HELICASE FAMILY MEMBER"/>
    <property type="match status" value="1"/>
</dbReference>
<evidence type="ECO:0000256" key="7">
    <source>
        <dbReference type="ARBA" id="ARBA00023235"/>
    </source>
</evidence>
<evidence type="ECO:0000256" key="5">
    <source>
        <dbReference type="ARBA" id="ARBA00022840"/>
    </source>
</evidence>
<dbReference type="SUPFAM" id="SSF52540">
    <property type="entry name" value="P-loop containing nucleoside triphosphate hydrolases"/>
    <property type="match status" value="1"/>
</dbReference>
<keyword evidence="16" id="KW-1185">Reference proteome</keyword>
<evidence type="ECO:0000256" key="1">
    <source>
        <dbReference type="ARBA" id="ARBA00009922"/>
    </source>
</evidence>
<comment type="catalytic activity">
    <reaction evidence="10">
        <text>ATP + H2O = ADP + phosphate + H(+)</text>
        <dbReference type="Rhea" id="RHEA:13065"/>
        <dbReference type="ChEBI" id="CHEBI:15377"/>
        <dbReference type="ChEBI" id="CHEBI:15378"/>
        <dbReference type="ChEBI" id="CHEBI:30616"/>
        <dbReference type="ChEBI" id="CHEBI:43474"/>
        <dbReference type="ChEBI" id="CHEBI:456216"/>
        <dbReference type="EC" id="5.6.2.4"/>
    </reaction>
</comment>
<feature type="region of interest" description="Disordered" evidence="12">
    <location>
        <begin position="868"/>
        <end position="963"/>
    </location>
</feature>
<evidence type="ECO:0000256" key="10">
    <source>
        <dbReference type="ARBA" id="ARBA00048988"/>
    </source>
</evidence>
<sequence length="1006" mass="111902">MDELLDGLNPAQRLAVTSPAASLQVLAPPGSGKTKTLTARVSYFIAQRRLKPWNIIVCTFTVKAASEMKDRIKTVIGEEQAKKLVLGTFHSVARRYLVSYGHHIGIEKNFGIADMSDSKAIITRIIKRQNLSIEPGAAGARISSLKATNISCDQYAAKAKNAEHEFAVVYTEYEEALKASGLLDYDDLLLRCADLLRQHPQCISNIEAVLIDEFQDTNTVQLDLMCLFAQHKARCRHVTIVGDPDQSIYGWRNAEIKNLERMEFRFPETDVIFLEENYRSAASILRSAQKIIEQDTSRAAKALKPTFGAGDRPVLRKLPSADAEARWLVAEIQRTKALTAEVLQYNDFAILLRSAAISRHIESALGKAGVPYRMVGGTKFFDRVEIKLVIDYLRVINQPEHNDALIRVINMPTRGVGELTLKGLIDEAARKHIPLWKLILASAQGSSRPHTKLSAQADRGLADFVNLVLTGRKKLKGNDEAQASPFEIVEWLLKKLEFEKFLKKKYPDDYESRWANIEELKAQTADLTSAIANGEEFVESEILPEIEGVEQRAVSATEDALTLFLANIALSNEVQQKTDEQAEQTQQHVTISTIHAAKGLEWPVVFIPACYQGHIPHSRSEDTDEERRLLYVGMTRAQGLLYLSCPIKDSKSNETVMSTFLTHRGVDAFFDDRGSELNDYAVKELVRTLRREPPPDIAIWEARANLDESEDNAWPSDGTWPESEAVRWNRDKDGGASTYGSNKRKRPYENRLQDRKDVAGFVPASAVTLQDQASYSVASTTLPTTFVSAADRMQQLEFAQEELRLRSIDQRSKDKAMDKAPAKKVKKAAQGTANIMSFFGKAGAPLYKPAPAAKVPIARTSSVPECRTRVSTELHRQGSDPLHDISNVSLPRPDTRAIDPALTSRKPRMAPVQGPPSRKTSTSLQLSETKNTYHFLSSSPPRSPSPPLRKQDEGPDAQLTGDRLRPASTFHTTSMAQVNARSIPGRRTLGMGRTFKPWSARGGKGT</sequence>
<keyword evidence="4 11" id="KW-0347">Helicase</keyword>
<dbReference type="Gene3D" id="1.10.10.160">
    <property type="match status" value="1"/>
</dbReference>
<dbReference type="PROSITE" id="PS51217">
    <property type="entry name" value="UVRD_HELICASE_CTER"/>
    <property type="match status" value="1"/>
</dbReference>
<dbReference type="Pfam" id="PF00580">
    <property type="entry name" value="UvrD-helicase"/>
    <property type="match status" value="1"/>
</dbReference>
<evidence type="ECO:0000313" key="16">
    <source>
        <dbReference type="Proteomes" id="UP001562354"/>
    </source>
</evidence>
<dbReference type="Gene3D" id="1.10.486.10">
    <property type="entry name" value="PCRA, domain 4"/>
    <property type="match status" value="1"/>
</dbReference>
<feature type="compositionally biased region" description="Basic and acidic residues" evidence="12">
    <location>
        <begin position="724"/>
        <end position="734"/>
    </location>
</feature>
<evidence type="ECO:0000259" key="13">
    <source>
        <dbReference type="PROSITE" id="PS51198"/>
    </source>
</evidence>
<feature type="compositionally biased region" description="Basic and acidic residues" evidence="12">
    <location>
        <begin position="868"/>
        <end position="883"/>
    </location>
</feature>
<proteinExistence type="inferred from homology"/>
<dbReference type="InterPro" id="IPR027417">
    <property type="entry name" value="P-loop_NTPase"/>
</dbReference>
<organism evidence="15 16">
    <name type="scientific">Neodothiora populina</name>
    <dbReference type="NCBI Taxonomy" id="2781224"/>
    <lineage>
        <taxon>Eukaryota</taxon>
        <taxon>Fungi</taxon>
        <taxon>Dikarya</taxon>
        <taxon>Ascomycota</taxon>
        <taxon>Pezizomycotina</taxon>
        <taxon>Dothideomycetes</taxon>
        <taxon>Dothideomycetidae</taxon>
        <taxon>Dothideales</taxon>
        <taxon>Dothioraceae</taxon>
        <taxon>Neodothiora</taxon>
    </lineage>
</organism>
<evidence type="ECO:0000256" key="11">
    <source>
        <dbReference type="PROSITE-ProRule" id="PRU00560"/>
    </source>
</evidence>
<evidence type="ECO:0000256" key="8">
    <source>
        <dbReference type="ARBA" id="ARBA00034617"/>
    </source>
</evidence>
<protein>
    <recommendedName>
        <fullName evidence="9">DNA 3'-5' helicase</fullName>
        <ecNumber evidence="9">5.6.2.4</ecNumber>
    </recommendedName>
</protein>
<keyword evidence="3 11" id="KW-0378">Hydrolase</keyword>
<feature type="compositionally biased region" description="Polar residues" evidence="12">
    <location>
        <begin position="918"/>
        <end position="935"/>
    </location>
</feature>
<feature type="binding site" evidence="11">
    <location>
        <begin position="27"/>
        <end position="34"/>
    </location>
    <ligand>
        <name>ATP</name>
        <dbReference type="ChEBI" id="CHEBI:30616"/>
    </ligand>
</feature>
<dbReference type="InterPro" id="IPR000212">
    <property type="entry name" value="DNA_helicase_UvrD/REP"/>
</dbReference>
<dbReference type="InterPro" id="IPR014017">
    <property type="entry name" value="DNA_helicase_UvrD-like_C"/>
</dbReference>
<name>A0ABR3P5B7_9PEZI</name>
<evidence type="ECO:0000256" key="12">
    <source>
        <dbReference type="SAM" id="MobiDB-lite"/>
    </source>
</evidence>
<dbReference type="EMBL" id="JBFMKM010000014">
    <property type="protein sequence ID" value="KAL1297908.1"/>
    <property type="molecule type" value="Genomic_DNA"/>
</dbReference>
<comment type="similarity">
    <text evidence="1">Belongs to the helicase family. UvrD subfamily.</text>
</comment>
<keyword evidence="5 11" id="KW-0067">ATP-binding</keyword>
<evidence type="ECO:0000313" key="15">
    <source>
        <dbReference type="EMBL" id="KAL1297908.1"/>
    </source>
</evidence>